<dbReference type="AlphaFoldDB" id="A0A1T4YA01"/>
<evidence type="ECO:0000313" key="2">
    <source>
        <dbReference type="Proteomes" id="UP000190105"/>
    </source>
</evidence>
<gene>
    <name evidence="1" type="ORF">SAMN05443428_13017</name>
</gene>
<organism evidence="1 2">
    <name type="scientific">Caloramator quimbayensis</name>
    <dbReference type="NCBI Taxonomy" id="1147123"/>
    <lineage>
        <taxon>Bacteria</taxon>
        <taxon>Bacillati</taxon>
        <taxon>Bacillota</taxon>
        <taxon>Clostridia</taxon>
        <taxon>Eubacteriales</taxon>
        <taxon>Clostridiaceae</taxon>
        <taxon>Caloramator</taxon>
    </lineage>
</organism>
<protein>
    <submittedName>
        <fullName evidence="1">Uncharacterized protein</fullName>
    </submittedName>
</protein>
<keyword evidence="2" id="KW-1185">Reference proteome</keyword>
<evidence type="ECO:0000313" key="1">
    <source>
        <dbReference type="EMBL" id="SKA98609.1"/>
    </source>
</evidence>
<proteinExistence type="predicted"/>
<dbReference type="STRING" id="1147123.SAMN05443428_13017"/>
<sequence length="166" mass="18790">MLGNIELTNSTIGESKIRCMEYYMDCKSMYEELKWASRRKRIVPSSILKVIGSGLVAIASSRCLTLKMSSYESTLDAINALNKLGVGISNNTVNLVESMIRDVKAYRFSMNYEVDTAEIGKFVAEVRRLILKGKLITSDELNNFIISKIESGEEKWITKGQLRIKY</sequence>
<name>A0A1T4YA01_9CLOT</name>
<accession>A0A1T4YA01</accession>
<reference evidence="2" key="1">
    <citation type="submission" date="2017-02" db="EMBL/GenBank/DDBJ databases">
        <authorList>
            <person name="Varghese N."/>
            <person name="Submissions S."/>
        </authorList>
    </citation>
    <scope>NUCLEOTIDE SEQUENCE [LARGE SCALE GENOMIC DNA]</scope>
    <source>
        <strain evidence="2">USBA 833</strain>
    </source>
</reference>
<dbReference type="EMBL" id="FUYH01000030">
    <property type="protein sequence ID" value="SKA98609.1"/>
    <property type="molecule type" value="Genomic_DNA"/>
</dbReference>
<dbReference type="Proteomes" id="UP000190105">
    <property type="component" value="Unassembled WGS sequence"/>
</dbReference>